<evidence type="ECO:0000256" key="4">
    <source>
        <dbReference type="ARBA" id="ARBA00023141"/>
    </source>
</evidence>
<dbReference type="Gene3D" id="3.20.20.70">
    <property type="entry name" value="Aldolase class I"/>
    <property type="match status" value="1"/>
</dbReference>
<dbReference type="GO" id="GO:0005829">
    <property type="term" value="C:cytosol"/>
    <property type="evidence" value="ECO:0000318"/>
    <property type="project" value="GO_Central"/>
</dbReference>
<dbReference type="InterPro" id="IPR013785">
    <property type="entry name" value="Aldolase_TIM"/>
</dbReference>
<dbReference type="PANTHER" id="PTHR43406:SF9">
    <property type="entry name" value="TRYPTOPHAN SYNTHASE"/>
    <property type="match status" value="1"/>
</dbReference>
<dbReference type="AlphaFoldDB" id="A0A3B6N0W5"/>
<feature type="region of interest" description="Disordered" evidence="9">
    <location>
        <begin position="1"/>
        <end position="21"/>
    </location>
</feature>
<dbReference type="Gramene" id="TraesCAD_scaffold_041264_01G000100.1">
    <property type="protein sequence ID" value="TraesCAD_scaffold_041264_01G000100.1"/>
    <property type="gene ID" value="TraesCAD_scaffold_041264_01G000100"/>
</dbReference>
<comment type="similarity">
    <text evidence="7 8">Belongs to the TrpA family.</text>
</comment>
<dbReference type="OrthoDB" id="650780at2759"/>
<dbReference type="Gramene" id="TraesCS5D03G0983900.1">
    <property type="protein sequence ID" value="TraesCS5D03G0983900.1.CDS"/>
    <property type="gene ID" value="TraesCS5D03G0983900"/>
</dbReference>
<comment type="catalytic activity">
    <reaction evidence="6">
        <text>(1S,2R)-1-C-(indol-3-yl)glycerol 3-phosphate + L-serine = D-glyceraldehyde 3-phosphate + L-tryptophan + H2O</text>
        <dbReference type="Rhea" id="RHEA:10532"/>
        <dbReference type="ChEBI" id="CHEBI:15377"/>
        <dbReference type="ChEBI" id="CHEBI:33384"/>
        <dbReference type="ChEBI" id="CHEBI:57912"/>
        <dbReference type="ChEBI" id="CHEBI:58866"/>
        <dbReference type="ChEBI" id="CHEBI:59776"/>
        <dbReference type="EC" id="4.2.1.20"/>
    </reaction>
</comment>
<dbReference type="NCBIfam" id="TIGR00262">
    <property type="entry name" value="trpA"/>
    <property type="match status" value="1"/>
</dbReference>
<proteinExistence type="inferred from homology"/>
<dbReference type="Pfam" id="PF00290">
    <property type="entry name" value="Trp_syntA"/>
    <property type="match status" value="1"/>
</dbReference>
<evidence type="ECO:0000256" key="3">
    <source>
        <dbReference type="ARBA" id="ARBA00022822"/>
    </source>
</evidence>
<dbReference type="PANTHER" id="PTHR43406">
    <property type="entry name" value="TRYPTOPHAN SYNTHASE, ALPHA CHAIN"/>
    <property type="match status" value="1"/>
</dbReference>
<evidence type="ECO:0000256" key="2">
    <source>
        <dbReference type="ARBA" id="ARBA00022605"/>
    </source>
</evidence>
<dbReference type="GO" id="GO:0004834">
    <property type="term" value="F:tryptophan synthase activity"/>
    <property type="evidence" value="ECO:0000318"/>
    <property type="project" value="GO_Central"/>
</dbReference>
<dbReference type="Gramene" id="TraesJUL5D03G03223330.1">
    <property type="protein sequence ID" value="TraesJUL5D03G03223330.1"/>
    <property type="gene ID" value="TraesJUL5D03G03223330"/>
</dbReference>
<keyword evidence="2" id="KW-0028">Amino-acid biosynthesis</keyword>
<dbReference type="UniPathway" id="UPA00035">
    <property type="reaction ID" value="UER00044"/>
</dbReference>
<dbReference type="RefSeq" id="XP_044399618.1">
    <property type="nucleotide sequence ID" value="XM_044543683.1"/>
</dbReference>
<sequence length="369" mass="38392">MALALKASLSPSSSPLSSPQRSRARAAVAVATPGRPVVARALAAASVDPAVVMPTARRLAVRARAAATLLAPAPAGKSGMSVAKAMSQARHKGKTAFIPYITAGDPDLATTAEALRLLDTLGADVIEVGMPFSDPYADGPVIQASAARALSAGVTTDAVMSMLKEVTPELSCPVVIFSYFNPIARRGTGSFTAAAREAGVRGLIVPDLPYIETGVLRNEAIKNDIELVLLTTPSTKADMMNEITIASEGFVYLVSINGVTGARPDVNPRVKDLLKEIKQVTNKAVAVGFGISTPDHIRQVAQWGADGVIIGSAMVKQLGEADSPREGLKRLEVYARSLKDALSSGSTIGASWGDRLSSSTSWQGTSPVY</sequence>
<reference evidence="10" key="2">
    <citation type="submission" date="2018-10" db="UniProtKB">
        <authorList>
            <consortium name="EnsemblPlants"/>
        </authorList>
    </citation>
    <scope>IDENTIFICATION</scope>
</reference>
<dbReference type="Gramene" id="TraesPARA_EIv1.0_1864080.1">
    <property type="protein sequence ID" value="TraesPARA_EIv1.0_1864080.1.CDS"/>
    <property type="gene ID" value="TraesPARA_EIv1.0_1864080"/>
</dbReference>
<dbReference type="Gramene" id="TraesKAR5D01G0363270.1">
    <property type="protein sequence ID" value="cds.TraesKAR5D01G0363270.1"/>
    <property type="gene ID" value="TraesKAR5D01G0363270"/>
</dbReference>
<keyword evidence="4" id="KW-0057">Aromatic amino acid biosynthesis</keyword>
<dbReference type="KEGG" id="taes:123123214"/>
<dbReference type="GO" id="GO:0000162">
    <property type="term" value="P:L-tryptophan biosynthetic process"/>
    <property type="evidence" value="ECO:0000318"/>
    <property type="project" value="GO_Central"/>
</dbReference>
<protein>
    <submittedName>
        <fullName evidence="10">Uncharacterized protein</fullName>
    </submittedName>
</protein>
<dbReference type="Gramene" id="TraesCS5D02G447900.1">
    <property type="protein sequence ID" value="TraesCS5D02G447900.1"/>
    <property type="gene ID" value="TraesCS5D02G447900"/>
</dbReference>
<dbReference type="EnsemblPlants" id="TraesCS5D02G447900.1">
    <property type="protein sequence ID" value="TraesCS5D02G447900.1"/>
    <property type="gene ID" value="TraesCS5D02G447900"/>
</dbReference>
<name>A0A3B6N0W5_WHEAT</name>
<keyword evidence="3" id="KW-0822">Tryptophan biosynthesis</keyword>
<dbReference type="CDD" id="cd04724">
    <property type="entry name" value="Tryptophan_synthase_alpha"/>
    <property type="match status" value="1"/>
</dbReference>
<evidence type="ECO:0000256" key="1">
    <source>
        <dbReference type="ARBA" id="ARBA00004733"/>
    </source>
</evidence>
<dbReference type="GO" id="GO:0009507">
    <property type="term" value="C:chloroplast"/>
    <property type="evidence" value="ECO:0000318"/>
    <property type="project" value="GO_Central"/>
</dbReference>
<dbReference type="PROSITE" id="PS00167">
    <property type="entry name" value="TRP_SYNTHASE_ALPHA"/>
    <property type="match status" value="1"/>
</dbReference>
<comment type="pathway">
    <text evidence="1">Amino-acid biosynthesis; L-tryptophan biosynthesis; L-tryptophan from chorismate: step 5/5.</text>
</comment>
<keyword evidence="5" id="KW-0456">Lyase</keyword>
<evidence type="ECO:0000256" key="9">
    <source>
        <dbReference type="SAM" id="MobiDB-lite"/>
    </source>
</evidence>
<dbReference type="SMR" id="A0A3B6N0W5"/>
<dbReference type="InterPro" id="IPR011060">
    <property type="entry name" value="RibuloseP-bd_barrel"/>
</dbReference>
<dbReference type="Proteomes" id="UP000019116">
    <property type="component" value="Chromosome 5D"/>
</dbReference>
<dbReference type="Gramene" id="TraesPARA_EIv1.0_1864080.2">
    <property type="protein sequence ID" value="TraesPARA_EIv1.0_1864080.2.CDS"/>
    <property type="gene ID" value="TraesPARA_EIv1.0_1864080"/>
</dbReference>
<organism evidence="10">
    <name type="scientific">Triticum aestivum</name>
    <name type="common">Wheat</name>
    <dbReference type="NCBI Taxonomy" id="4565"/>
    <lineage>
        <taxon>Eukaryota</taxon>
        <taxon>Viridiplantae</taxon>
        <taxon>Streptophyta</taxon>
        <taxon>Embryophyta</taxon>
        <taxon>Tracheophyta</taxon>
        <taxon>Spermatophyta</taxon>
        <taxon>Magnoliopsida</taxon>
        <taxon>Liliopsida</taxon>
        <taxon>Poales</taxon>
        <taxon>Poaceae</taxon>
        <taxon>BOP clade</taxon>
        <taxon>Pooideae</taxon>
        <taxon>Triticodae</taxon>
        <taxon>Triticeae</taxon>
        <taxon>Triticinae</taxon>
        <taxon>Triticum</taxon>
    </lineage>
</organism>
<dbReference type="OMA" id="YFGPITS"/>
<dbReference type="SUPFAM" id="SSF51366">
    <property type="entry name" value="Ribulose-phoshate binding barrel"/>
    <property type="match status" value="1"/>
</dbReference>
<reference evidence="10" key="1">
    <citation type="submission" date="2018-08" db="EMBL/GenBank/DDBJ databases">
        <authorList>
            <person name="Rossello M."/>
        </authorList>
    </citation>
    <scope>NUCLEOTIDE SEQUENCE [LARGE SCALE GENOMIC DNA]</scope>
    <source>
        <strain evidence="10">cv. Chinese Spring</strain>
    </source>
</reference>
<dbReference type="InterPro" id="IPR002028">
    <property type="entry name" value="Trp_synthase_suA"/>
</dbReference>
<dbReference type="HAMAP" id="MF_00131">
    <property type="entry name" value="Trp_synth_alpha"/>
    <property type="match status" value="1"/>
</dbReference>
<evidence type="ECO:0000313" key="10">
    <source>
        <dbReference type="EnsemblPlants" id="TraesCS5D02G447900.1"/>
    </source>
</evidence>
<evidence type="ECO:0000256" key="8">
    <source>
        <dbReference type="RuleBase" id="RU003662"/>
    </source>
</evidence>
<keyword evidence="11" id="KW-1185">Reference proteome</keyword>
<gene>
    <name evidence="10" type="primary">LOC123123214</name>
</gene>
<dbReference type="Gramene" id="TraesWEE_scaffold_024223_01G000700.1">
    <property type="protein sequence ID" value="TraesWEE_scaffold_024223_01G000700.1"/>
    <property type="gene ID" value="TraesWEE_scaffold_024223_01G000700"/>
</dbReference>
<dbReference type="InterPro" id="IPR018204">
    <property type="entry name" value="Trp_synthase_alpha_AS"/>
</dbReference>
<evidence type="ECO:0000256" key="7">
    <source>
        <dbReference type="ARBA" id="ARBA00060788"/>
    </source>
</evidence>
<dbReference type="FunFam" id="3.20.20.70:FF:000107">
    <property type="entry name" value="Tryptophan synthase alpha chain, chloroplastic"/>
    <property type="match status" value="1"/>
</dbReference>
<evidence type="ECO:0000313" key="11">
    <source>
        <dbReference type="Proteomes" id="UP000019116"/>
    </source>
</evidence>
<dbReference type="GeneID" id="123123214"/>
<accession>A0A3B6N0W5</accession>
<dbReference type="STRING" id="4565.A0A3B6N0W5"/>
<evidence type="ECO:0000256" key="5">
    <source>
        <dbReference type="ARBA" id="ARBA00023239"/>
    </source>
</evidence>
<evidence type="ECO:0000256" key="6">
    <source>
        <dbReference type="ARBA" id="ARBA00049047"/>
    </source>
</evidence>